<protein>
    <submittedName>
        <fullName evidence="2">Phosphotransferase family enzyme</fullName>
    </submittedName>
</protein>
<evidence type="ECO:0000313" key="2">
    <source>
        <dbReference type="EMBL" id="PVX75699.1"/>
    </source>
</evidence>
<dbReference type="Proteomes" id="UP000245712">
    <property type="component" value="Unassembled WGS sequence"/>
</dbReference>
<gene>
    <name evidence="2" type="ORF">C7402_117111</name>
</gene>
<dbReference type="RefSeq" id="WP_165842035.1">
    <property type="nucleotide sequence ID" value="NZ_QEOB01000017.1"/>
</dbReference>
<sequence length="385" mass="42823">MNDLISEIQTAYERDHQRQPEATTADDLPVSFDSITDRWLSAVLCRGVPGAAVTGHTLGPADSGSSNRRRIEVEYNRAGREAGLPQALFCKASHELANRIVLGVSGGAFTEVHFYNAIRPHLDVEVPRGFHARFDPVSFNSIIMLEDLSGSVTEFCNHKTVMTIERARSQMRLLGKMHGTTYAHPAIRAALEQLPTWPAYFEKCGAFGLKAGSSQGFLAAEEVIPARLYRRYEEIWPATLRSMDLHAAAPHFLSHGDVHLKNWYVAGSGEMGLSDWQCASRGHWGRDLAYTLATALTVEDRRAWERELIQCYLDALRDAGGPEVSFDEGWNAYRQQLVTALTWWTVTLTPPPGLPDMQPRDITLEFIRRIATAMDDVGTLDALAA</sequence>
<dbReference type="PANTHER" id="PTHR23020">
    <property type="entry name" value="UNCHARACTERIZED NUCLEAR HORMONE RECEPTOR-RELATED"/>
    <property type="match status" value="1"/>
</dbReference>
<proteinExistence type="predicted"/>
<comment type="caution">
    <text evidence="2">The sequence shown here is derived from an EMBL/GenBank/DDBJ whole genome shotgun (WGS) entry which is preliminary data.</text>
</comment>
<dbReference type="Gene3D" id="3.90.1200.10">
    <property type="match status" value="1"/>
</dbReference>
<keyword evidence="3" id="KW-1185">Reference proteome</keyword>
<dbReference type="InterPro" id="IPR004119">
    <property type="entry name" value="EcKL"/>
</dbReference>
<dbReference type="PANTHER" id="PTHR23020:SF41">
    <property type="entry name" value="AMINOGLYCOSIDE PHOSPHOTRANSFERASE DOMAIN-CONTAINING PROTEIN"/>
    <property type="match status" value="1"/>
</dbReference>
<accession>A0ABX5KGR9</accession>
<dbReference type="SMART" id="SM00587">
    <property type="entry name" value="CHK"/>
    <property type="match status" value="1"/>
</dbReference>
<reference evidence="2 3" key="1">
    <citation type="submission" date="2018-05" db="EMBL/GenBank/DDBJ databases">
        <title>Genomic Encyclopedia of Type Strains, Phase IV (KMG-V): Genome sequencing to study the core and pangenomes of soil and plant-associated prokaryotes.</title>
        <authorList>
            <person name="Whitman W."/>
        </authorList>
    </citation>
    <scope>NUCLEOTIDE SEQUENCE [LARGE SCALE GENOMIC DNA]</scope>
    <source>
        <strain evidence="2 3">SCZa-39</strain>
    </source>
</reference>
<dbReference type="Pfam" id="PF02958">
    <property type="entry name" value="EcKL"/>
    <property type="match status" value="1"/>
</dbReference>
<evidence type="ECO:0000259" key="1">
    <source>
        <dbReference type="SMART" id="SM00587"/>
    </source>
</evidence>
<dbReference type="EMBL" id="QEOB01000017">
    <property type="protein sequence ID" value="PVX75699.1"/>
    <property type="molecule type" value="Genomic_DNA"/>
</dbReference>
<feature type="domain" description="CHK kinase-like" evidence="1">
    <location>
        <begin position="143"/>
        <end position="322"/>
    </location>
</feature>
<dbReference type="InterPro" id="IPR011009">
    <property type="entry name" value="Kinase-like_dom_sf"/>
</dbReference>
<dbReference type="SUPFAM" id="SSF56112">
    <property type="entry name" value="Protein kinase-like (PK-like)"/>
    <property type="match status" value="1"/>
</dbReference>
<name>A0ABX5KGR9_9BURK</name>
<evidence type="ECO:0000313" key="3">
    <source>
        <dbReference type="Proteomes" id="UP000245712"/>
    </source>
</evidence>
<dbReference type="InterPro" id="IPR052961">
    <property type="entry name" value="Oxido-Kinase-like_Enzymes"/>
</dbReference>
<dbReference type="InterPro" id="IPR015897">
    <property type="entry name" value="CHK_kinase-like"/>
</dbReference>
<organism evidence="2 3">
    <name type="scientific">Paraburkholderia unamae</name>
    <dbReference type="NCBI Taxonomy" id="219649"/>
    <lineage>
        <taxon>Bacteria</taxon>
        <taxon>Pseudomonadati</taxon>
        <taxon>Pseudomonadota</taxon>
        <taxon>Betaproteobacteria</taxon>
        <taxon>Burkholderiales</taxon>
        <taxon>Burkholderiaceae</taxon>
        <taxon>Paraburkholderia</taxon>
    </lineage>
</organism>